<keyword evidence="1" id="KW-0479">Metal-binding</keyword>
<dbReference type="GO" id="GO:0009736">
    <property type="term" value="P:cytokinin-activated signaling pathway"/>
    <property type="evidence" value="ECO:0007669"/>
    <property type="project" value="TreeGrafter"/>
</dbReference>
<dbReference type="GO" id="GO:0003700">
    <property type="term" value="F:DNA-binding transcription factor activity"/>
    <property type="evidence" value="ECO:0007669"/>
    <property type="project" value="TreeGrafter"/>
</dbReference>
<proteinExistence type="predicted"/>
<feature type="region of interest" description="Disordered" evidence="2">
    <location>
        <begin position="42"/>
        <end position="95"/>
    </location>
</feature>
<dbReference type="Proteomes" id="UP001454036">
    <property type="component" value="Unassembled WGS sequence"/>
</dbReference>
<evidence type="ECO:0000313" key="4">
    <source>
        <dbReference type="EMBL" id="GAA0187042.1"/>
    </source>
</evidence>
<dbReference type="Gene3D" id="3.30.160.60">
    <property type="entry name" value="Classic Zinc Finger"/>
    <property type="match status" value="1"/>
</dbReference>
<dbReference type="GO" id="GO:0010090">
    <property type="term" value="P:trichome morphogenesis"/>
    <property type="evidence" value="ECO:0007669"/>
    <property type="project" value="InterPro"/>
</dbReference>
<feature type="compositionally biased region" description="Low complexity" evidence="2">
    <location>
        <begin position="81"/>
        <end position="95"/>
    </location>
</feature>
<dbReference type="GO" id="GO:0009740">
    <property type="term" value="P:gibberellic acid mediated signaling pathway"/>
    <property type="evidence" value="ECO:0007669"/>
    <property type="project" value="TreeGrafter"/>
</dbReference>
<dbReference type="GO" id="GO:0005634">
    <property type="term" value="C:nucleus"/>
    <property type="evidence" value="ECO:0007669"/>
    <property type="project" value="TreeGrafter"/>
</dbReference>
<keyword evidence="5" id="KW-1185">Reference proteome</keyword>
<feature type="compositionally biased region" description="Low complexity" evidence="2">
    <location>
        <begin position="59"/>
        <end position="70"/>
    </location>
</feature>
<dbReference type="InterPro" id="IPR013087">
    <property type="entry name" value="Znf_C2H2_type"/>
</dbReference>
<evidence type="ECO:0000259" key="3">
    <source>
        <dbReference type="PROSITE" id="PS50157"/>
    </source>
</evidence>
<gene>
    <name evidence="4" type="ORF">LIER_34330</name>
</gene>
<evidence type="ECO:0000256" key="1">
    <source>
        <dbReference type="PROSITE-ProRule" id="PRU00042"/>
    </source>
</evidence>
<dbReference type="PANTHER" id="PTHR46353:SF5">
    <property type="entry name" value="ZINC FINGER PROTEIN 5"/>
    <property type="match status" value="1"/>
</dbReference>
<dbReference type="PANTHER" id="PTHR46353">
    <property type="entry name" value="ZINC FINGER PROTEIN 5"/>
    <property type="match status" value="1"/>
</dbReference>
<dbReference type="AlphaFoldDB" id="A0AAV3S0N2"/>
<organism evidence="4 5">
    <name type="scientific">Lithospermum erythrorhizon</name>
    <name type="common">Purple gromwell</name>
    <name type="synonym">Lithospermum officinale var. erythrorhizon</name>
    <dbReference type="NCBI Taxonomy" id="34254"/>
    <lineage>
        <taxon>Eukaryota</taxon>
        <taxon>Viridiplantae</taxon>
        <taxon>Streptophyta</taxon>
        <taxon>Embryophyta</taxon>
        <taxon>Tracheophyta</taxon>
        <taxon>Spermatophyta</taxon>
        <taxon>Magnoliopsida</taxon>
        <taxon>eudicotyledons</taxon>
        <taxon>Gunneridae</taxon>
        <taxon>Pentapetalae</taxon>
        <taxon>asterids</taxon>
        <taxon>lamiids</taxon>
        <taxon>Boraginales</taxon>
        <taxon>Boraginaceae</taxon>
        <taxon>Boraginoideae</taxon>
        <taxon>Lithospermeae</taxon>
        <taxon>Lithospermum</taxon>
    </lineage>
</organism>
<dbReference type="InterPro" id="IPR036236">
    <property type="entry name" value="Znf_C2H2_sf"/>
</dbReference>
<dbReference type="SUPFAM" id="SSF57667">
    <property type="entry name" value="beta-beta-alpha zinc fingers"/>
    <property type="match status" value="1"/>
</dbReference>
<feature type="domain" description="C2H2-type" evidence="3">
    <location>
        <begin position="100"/>
        <end position="127"/>
    </location>
</feature>
<name>A0AAV3S0N2_LITER</name>
<comment type="caution">
    <text evidence="4">The sequence shown here is derived from an EMBL/GenBank/DDBJ whole genome shotgun (WGS) entry which is preliminary data.</text>
</comment>
<dbReference type="GO" id="GO:0000976">
    <property type="term" value="F:transcription cis-regulatory region binding"/>
    <property type="evidence" value="ECO:0007669"/>
    <property type="project" value="TreeGrafter"/>
</dbReference>
<evidence type="ECO:0000313" key="5">
    <source>
        <dbReference type="Proteomes" id="UP001454036"/>
    </source>
</evidence>
<dbReference type="PROSITE" id="PS50157">
    <property type="entry name" value="ZINC_FINGER_C2H2_2"/>
    <property type="match status" value="1"/>
</dbReference>
<dbReference type="GO" id="GO:0008270">
    <property type="term" value="F:zinc ion binding"/>
    <property type="evidence" value="ECO:0007669"/>
    <property type="project" value="UniProtKB-KW"/>
</dbReference>
<dbReference type="InterPro" id="IPR044299">
    <property type="entry name" value="GIS3/ZFP5/ZFP6"/>
</dbReference>
<dbReference type="EMBL" id="BAABME010014290">
    <property type="protein sequence ID" value="GAA0187042.1"/>
    <property type="molecule type" value="Genomic_DNA"/>
</dbReference>
<dbReference type="Pfam" id="PF13912">
    <property type="entry name" value="zf-C2H2_6"/>
    <property type="match status" value="1"/>
</dbReference>
<evidence type="ECO:0000256" key="2">
    <source>
        <dbReference type="SAM" id="MobiDB-lite"/>
    </source>
</evidence>
<keyword evidence="1" id="KW-0862">Zinc</keyword>
<keyword evidence="1" id="KW-0863">Zinc-finger</keyword>
<protein>
    <recommendedName>
        <fullName evidence="3">C2H2-type domain-containing protein</fullName>
    </recommendedName>
</protein>
<dbReference type="PROSITE" id="PS00028">
    <property type="entry name" value="ZINC_FINGER_C2H2_1"/>
    <property type="match status" value="1"/>
</dbReference>
<sequence length="256" mass="29064">MENYSAFSFISPSCNGDNQGNIRTYHTEKKLKLFGIVLHTPQNTHKENKGNNVEECDESVNSSSSTILSSREGLGEKISKESSSSTTEPAAPPSEENNKFICHYCNKRFPNSQALGGHQNAHKKERMKKKRLQLQARKASINYYLQPYKNNPSFNNHVSSPWFYNPSNVTNNIQAHPGFIMHDESHISFGQSDQDKWYIPFEQQDSNNMLSFTHIDTHKDHKTQVLVKPSHFTSPMKNSKALDLQLGLSLSSISEM</sequence>
<accession>A0AAV3S0N2</accession>
<reference evidence="4 5" key="1">
    <citation type="submission" date="2024-01" db="EMBL/GenBank/DDBJ databases">
        <title>The complete chloroplast genome sequence of Lithospermum erythrorhizon: insights into the phylogenetic relationship among Boraginaceae species and the maternal lineages of purple gromwells.</title>
        <authorList>
            <person name="Okada T."/>
            <person name="Watanabe K."/>
        </authorList>
    </citation>
    <scope>NUCLEOTIDE SEQUENCE [LARGE SCALE GENOMIC DNA]</scope>
</reference>